<dbReference type="GO" id="GO:0016740">
    <property type="term" value="F:transferase activity"/>
    <property type="evidence" value="ECO:0007669"/>
    <property type="project" value="UniProtKB-KW"/>
</dbReference>
<evidence type="ECO:0000259" key="1">
    <source>
        <dbReference type="Pfam" id="PF00117"/>
    </source>
</evidence>
<dbReference type="InterPro" id="IPR017926">
    <property type="entry name" value="GATASE"/>
</dbReference>
<dbReference type="PANTHER" id="PTHR42695:SF5">
    <property type="entry name" value="GLUTAMINE AMIDOTRANSFERASE YLR126C-RELATED"/>
    <property type="match status" value="1"/>
</dbReference>
<feature type="domain" description="Glutamine amidotransferase" evidence="1">
    <location>
        <begin position="51"/>
        <end position="200"/>
    </location>
</feature>
<dbReference type="Pfam" id="PF00117">
    <property type="entry name" value="GATase"/>
    <property type="match status" value="1"/>
</dbReference>
<accession>A0A6B0Y588</accession>
<keyword evidence="2" id="KW-0315">Glutamine amidotransferase</keyword>
<dbReference type="EMBL" id="VXRY01000515">
    <property type="protein sequence ID" value="MXY34880.1"/>
    <property type="molecule type" value="Genomic_DNA"/>
</dbReference>
<evidence type="ECO:0000313" key="2">
    <source>
        <dbReference type="EMBL" id="MXY34880.1"/>
    </source>
</evidence>
<dbReference type="Gene3D" id="3.40.50.880">
    <property type="match status" value="1"/>
</dbReference>
<gene>
    <name evidence="2" type="ORF">F4Y60_12505</name>
</gene>
<organism evidence="2">
    <name type="scientific">Boseongicola sp. SB0664_bin_43</name>
    <dbReference type="NCBI Taxonomy" id="2604844"/>
    <lineage>
        <taxon>Bacteria</taxon>
        <taxon>Pseudomonadati</taxon>
        <taxon>Pseudomonadota</taxon>
        <taxon>Alphaproteobacteria</taxon>
        <taxon>Rhodobacterales</taxon>
        <taxon>Paracoccaceae</taxon>
        <taxon>Boseongicola</taxon>
    </lineage>
</organism>
<dbReference type="GO" id="GO:0005829">
    <property type="term" value="C:cytosol"/>
    <property type="evidence" value="ECO:0007669"/>
    <property type="project" value="TreeGrafter"/>
</dbReference>
<sequence length="255" mass="28183">MTSKPVLILQLRPEDEASDGEFRAFIEKGRLNETEVRRHRMEADPLPLGFSLDDYSAVIVGGGPGCVSDDPVARDPVEARAEAELLALMPEILSRDMPFLGCCYGIGLLAHHLGARVSKERYSEVVSAVPCELTEAGQKDPLLAGLPLRFNALVGHKEAVQELPDGAEHLMSSETCPFQMIRAGENVYATQFHPEADGQVFADRIRIYREFGYFPPEEAAALTEACLAAEVSEPERILKRFVARYVTTRRLCSVH</sequence>
<comment type="caution">
    <text evidence="2">The sequence shown here is derived from an EMBL/GenBank/DDBJ whole genome shotgun (WGS) entry which is preliminary data.</text>
</comment>
<name>A0A6B0Y588_9RHOB</name>
<dbReference type="InterPro" id="IPR044992">
    <property type="entry name" value="ChyE-like"/>
</dbReference>
<keyword evidence="2" id="KW-0808">Transferase</keyword>
<dbReference type="InterPro" id="IPR029062">
    <property type="entry name" value="Class_I_gatase-like"/>
</dbReference>
<dbReference type="SUPFAM" id="SSF52317">
    <property type="entry name" value="Class I glutamine amidotransferase-like"/>
    <property type="match status" value="1"/>
</dbReference>
<reference evidence="2" key="1">
    <citation type="submission" date="2019-09" db="EMBL/GenBank/DDBJ databases">
        <title>Characterisation of the sponge microbiome using genome-centric metagenomics.</title>
        <authorList>
            <person name="Engelberts J.P."/>
            <person name="Robbins S.J."/>
            <person name="De Goeij J.M."/>
            <person name="Aranda M."/>
            <person name="Bell S.C."/>
            <person name="Webster N.S."/>
        </authorList>
    </citation>
    <scope>NUCLEOTIDE SEQUENCE</scope>
    <source>
        <strain evidence="2">SB0664_bin_43</strain>
    </source>
</reference>
<dbReference type="CDD" id="cd01741">
    <property type="entry name" value="GATase1_1"/>
    <property type="match status" value="1"/>
</dbReference>
<dbReference type="AlphaFoldDB" id="A0A6B0Y588"/>
<protein>
    <submittedName>
        <fullName evidence="2">Glutamine amidotransferase</fullName>
    </submittedName>
</protein>
<dbReference type="NCBIfam" id="NF005743">
    <property type="entry name" value="PRK07567.1"/>
    <property type="match status" value="1"/>
</dbReference>
<dbReference type="PROSITE" id="PS51273">
    <property type="entry name" value="GATASE_TYPE_1"/>
    <property type="match status" value="1"/>
</dbReference>
<proteinExistence type="predicted"/>
<dbReference type="PANTHER" id="PTHR42695">
    <property type="entry name" value="GLUTAMINE AMIDOTRANSFERASE YLR126C-RELATED"/>
    <property type="match status" value="1"/>
</dbReference>